<reference evidence="1 2" key="1">
    <citation type="submission" date="2019-04" db="EMBL/GenBank/DDBJ databases">
        <authorList>
            <person name="Feng G."/>
            <person name="Zhang J."/>
            <person name="Zhu H."/>
        </authorList>
    </citation>
    <scope>NUCLEOTIDE SEQUENCE [LARGE SCALE GENOMIC DNA]</scope>
    <source>
        <strain evidence="1 2">JCM 17223</strain>
    </source>
</reference>
<dbReference type="NCBIfam" id="TIGR04183">
    <property type="entry name" value="Por_Secre_tail"/>
    <property type="match status" value="1"/>
</dbReference>
<keyword evidence="2" id="KW-1185">Reference proteome</keyword>
<dbReference type="RefSeq" id="WP_135499185.1">
    <property type="nucleotide sequence ID" value="NZ_SRLD01000043.1"/>
</dbReference>
<name>A0A4Z0PFW8_9BACT</name>
<dbReference type="OrthoDB" id="868831at2"/>
<comment type="caution">
    <text evidence="1">The sequence shown here is derived from an EMBL/GenBank/DDBJ whole genome shotgun (WGS) entry which is preliminary data.</text>
</comment>
<dbReference type="InterPro" id="IPR026444">
    <property type="entry name" value="Secre_tail"/>
</dbReference>
<protein>
    <submittedName>
        <fullName evidence="1">T9SS type A sorting domain-containing protein</fullName>
    </submittedName>
</protein>
<gene>
    <name evidence="1" type="ORF">E5J99_17880</name>
</gene>
<dbReference type="EMBL" id="SRLD01000043">
    <property type="protein sequence ID" value="TGE14052.1"/>
    <property type="molecule type" value="Genomic_DNA"/>
</dbReference>
<evidence type="ECO:0000313" key="1">
    <source>
        <dbReference type="EMBL" id="TGE14052.1"/>
    </source>
</evidence>
<dbReference type="Proteomes" id="UP000297739">
    <property type="component" value="Unassembled WGS sequence"/>
</dbReference>
<dbReference type="Gene3D" id="2.60.40.10">
    <property type="entry name" value="Immunoglobulins"/>
    <property type="match status" value="1"/>
</dbReference>
<dbReference type="InterPro" id="IPR013783">
    <property type="entry name" value="Ig-like_fold"/>
</dbReference>
<accession>A0A4Z0PFW8</accession>
<dbReference type="AlphaFoldDB" id="A0A4Z0PFW8"/>
<organism evidence="1 2">
    <name type="scientific">Hymenobacter elongatus</name>
    <dbReference type="NCBI Taxonomy" id="877208"/>
    <lineage>
        <taxon>Bacteria</taxon>
        <taxon>Pseudomonadati</taxon>
        <taxon>Bacteroidota</taxon>
        <taxon>Cytophagia</taxon>
        <taxon>Cytophagales</taxon>
        <taxon>Hymenobacteraceae</taxon>
        <taxon>Hymenobacter</taxon>
    </lineage>
</organism>
<sequence length="563" mass="59076">MATERPITSLIRPMSPADIAATSAVVSFTLVNADTDQDIQLLAAGATLNLGTLPTRNLNIRATTDPGVVGSVVFALSGTQTKNLTESVAPYALFSDFQGDYFVWTPAVGAYSLTATPYSEAGGGGEAGTPLTLNFTVIDPTATLTSFILVDADTDQDIQTIASGATLNLTTLPTRNLNIRVNTNASPVGSIVFALSGQQTQSITESIAPYALFGDFQGNYNVWTPTVGTYSLTATPYSEANGAGNPGTALSISFSVVDVNGSVSSFTLVNADTDQDIQTIAPGATLNLATLPTRNLNIRANTSPATVGSVVFAMSGQQSGSVTESVVPYAMFGDVQGDYNVWTPAVGTYTLTATPFPLAAAGGTAGTALTLSFSVVDNVNPLPVTLTAFTVQTQGQAVQLSWSTASELNNREFVVQRSLDGRIFADLITIPGQGSTATAHQYVYLDTQVPATATVFYYRLRQIDYSGESVFSPIRTVTVPADVSLLQVYPTVVADGRLHYLLAGEPPHNGQLELFTMQGRRVGLYPVVTDASGIIPTKDLPVGVYMVRFTSAAGSAMTRFVVP</sequence>
<evidence type="ECO:0000313" key="2">
    <source>
        <dbReference type="Proteomes" id="UP000297739"/>
    </source>
</evidence>
<proteinExistence type="predicted"/>